<dbReference type="Proteomes" id="UP000580568">
    <property type="component" value="Unassembled WGS sequence"/>
</dbReference>
<gene>
    <name evidence="7" type="ORF">bsdtw1_02211</name>
</gene>
<dbReference type="InterPro" id="IPR016169">
    <property type="entry name" value="FAD-bd_PCMH_sub2"/>
</dbReference>
<keyword evidence="5" id="KW-0560">Oxidoreductase</keyword>
<dbReference type="RefSeq" id="WP_183277567.1">
    <property type="nucleotide sequence ID" value="NZ_BLZR01000001.1"/>
</dbReference>
<dbReference type="GO" id="GO:0016491">
    <property type="term" value="F:oxidoreductase activity"/>
    <property type="evidence" value="ECO:0007669"/>
    <property type="project" value="UniProtKB-KW"/>
</dbReference>
<evidence type="ECO:0000256" key="1">
    <source>
        <dbReference type="ARBA" id="ARBA00001974"/>
    </source>
</evidence>
<comment type="similarity">
    <text evidence="2">Belongs to the oxygen-dependent FAD-linked oxidoreductase family.</text>
</comment>
<dbReference type="Gene3D" id="3.30.43.10">
    <property type="entry name" value="Uridine Diphospho-n-acetylenolpyruvylglucosamine Reductase, domain 2"/>
    <property type="match status" value="1"/>
</dbReference>
<evidence type="ECO:0000256" key="3">
    <source>
        <dbReference type="ARBA" id="ARBA00022630"/>
    </source>
</evidence>
<dbReference type="InterPro" id="IPR016167">
    <property type="entry name" value="FAD-bd_PCMH_sub1"/>
</dbReference>
<dbReference type="Pfam" id="PF01565">
    <property type="entry name" value="FAD_binding_4"/>
    <property type="match status" value="1"/>
</dbReference>
<evidence type="ECO:0000313" key="8">
    <source>
        <dbReference type="Proteomes" id="UP000580568"/>
    </source>
</evidence>
<reference evidence="7 8" key="1">
    <citation type="submission" date="2020-07" db="EMBL/GenBank/DDBJ databases">
        <title>A new beta-1,3-glucan-decomposing anaerobic bacterium isolated from anoxic soil subjected to biological soil disinfestation.</title>
        <authorList>
            <person name="Ueki A."/>
            <person name="Tonouchi A."/>
        </authorList>
    </citation>
    <scope>NUCLEOTIDE SEQUENCE [LARGE SCALE GENOMIC DNA]</scope>
    <source>
        <strain evidence="7 8">TW1</strain>
    </source>
</reference>
<dbReference type="Gene3D" id="3.40.462.20">
    <property type="match status" value="1"/>
</dbReference>
<dbReference type="GO" id="GO:0071949">
    <property type="term" value="F:FAD binding"/>
    <property type="evidence" value="ECO:0007669"/>
    <property type="project" value="InterPro"/>
</dbReference>
<dbReference type="InterPro" id="IPR036318">
    <property type="entry name" value="FAD-bd_PCMH-like_sf"/>
</dbReference>
<dbReference type="PROSITE" id="PS51387">
    <property type="entry name" value="FAD_PCMH"/>
    <property type="match status" value="1"/>
</dbReference>
<comment type="caution">
    <text evidence="7">The sequence shown here is derived from an EMBL/GenBank/DDBJ whole genome shotgun (WGS) entry which is preliminary data.</text>
</comment>
<dbReference type="Pfam" id="PF08031">
    <property type="entry name" value="BBE"/>
    <property type="match status" value="1"/>
</dbReference>
<dbReference type="InterPro" id="IPR006094">
    <property type="entry name" value="Oxid_FAD_bind_N"/>
</dbReference>
<keyword evidence="4" id="KW-0274">FAD</keyword>
<dbReference type="PANTHER" id="PTHR42973">
    <property type="entry name" value="BINDING OXIDOREDUCTASE, PUTATIVE (AFU_ORTHOLOGUE AFUA_1G17690)-RELATED"/>
    <property type="match status" value="1"/>
</dbReference>
<name>A0A6V8SHY4_9CLOT</name>
<organism evidence="7 8">
    <name type="scientific">Clostridium fungisolvens</name>
    <dbReference type="NCBI Taxonomy" id="1604897"/>
    <lineage>
        <taxon>Bacteria</taxon>
        <taxon>Bacillati</taxon>
        <taxon>Bacillota</taxon>
        <taxon>Clostridia</taxon>
        <taxon>Eubacteriales</taxon>
        <taxon>Clostridiaceae</taxon>
        <taxon>Clostridium</taxon>
    </lineage>
</organism>
<dbReference type="InterPro" id="IPR050416">
    <property type="entry name" value="FAD-linked_Oxidoreductase"/>
</dbReference>
<dbReference type="InterPro" id="IPR012951">
    <property type="entry name" value="BBE"/>
</dbReference>
<dbReference type="SUPFAM" id="SSF56176">
    <property type="entry name" value="FAD-binding/transporter-associated domain-like"/>
    <property type="match status" value="1"/>
</dbReference>
<dbReference type="Gene3D" id="3.30.465.10">
    <property type="match status" value="1"/>
</dbReference>
<dbReference type="InterPro" id="IPR016166">
    <property type="entry name" value="FAD-bd_PCMH"/>
</dbReference>
<dbReference type="PANTHER" id="PTHR42973:SF39">
    <property type="entry name" value="FAD-BINDING PCMH-TYPE DOMAIN-CONTAINING PROTEIN"/>
    <property type="match status" value="1"/>
</dbReference>
<protein>
    <submittedName>
        <fullName evidence="7">Putative FAD-linked oxidoreductase YvdP</fullName>
    </submittedName>
</protein>
<feature type="domain" description="FAD-binding PCMH-type" evidence="6">
    <location>
        <begin position="29"/>
        <end position="200"/>
    </location>
</feature>
<proteinExistence type="inferred from homology"/>
<evidence type="ECO:0000259" key="6">
    <source>
        <dbReference type="PROSITE" id="PS51387"/>
    </source>
</evidence>
<sequence length="439" mass="49929">MDFQGLTGKVITPLDKEYQILRLEYNRDINKFPLAIVYCYNNIDVSNAIKWCRKNDISLRIRTGGHNYEGYSTSNGALILDTTYMNNVEIDEKNDIVKIQAGARLGKVYSELAKKGYAFAGGTCPTVGISGLTLGGGIGLSCRNFGLTADNLVELEIINANGASITANNQENPKLFWACRGAGGGNFGVATSYIFKTQKVNKITAIELRWDNESREDFLELWQYWLKTADKRISCFAGFNKEGIYLNGFFYGTKTEAKLILKDFLSLPNLLENSSIEYVAFIDAIKNIGAFYDPPNKFKATGRFVYKPLSRKDIRKLVQYIDNSPGTVECFIRLYSLGGAIDDIPNNHTAYYYRKAEYILGITTGWEEDEDAYEYKNWVEKVFKFVKPLTNGSYVNFPYAELADYGYEYYGKNYYLLKEVKKLYDPTNFFKFQQSISPH</sequence>
<keyword evidence="8" id="KW-1185">Reference proteome</keyword>
<evidence type="ECO:0000313" key="7">
    <source>
        <dbReference type="EMBL" id="GFP76115.1"/>
    </source>
</evidence>
<evidence type="ECO:0000256" key="5">
    <source>
        <dbReference type="ARBA" id="ARBA00023002"/>
    </source>
</evidence>
<comment type="cofactor">
    <cofactor evidence="1">
        <name>FAD</name>
        <dbReference type="ChEBI" id="CHEBI:57692"/>
    </cofactor>
</comment>
<dbReference type="AlphaFoldDB" id="A0A6V8SHY4"/>
<evidence type="ECO:0000256" key="2">
    <source>
        <dbReference type="ARBA" id="ARBA00005466"/>
    </source>
</evidence>
<evidence type="ECO:0000256" key="4">
    <source>
        <dbReference type="ARBA" id="ARBA00022827"/>
    </source>
</evidence>
<accession>A0A6V8SHY4</accession>
<dbReference type="EMBL" id="BLZR01000001">
    <property type="protein sequence ID" value="GFP76115.1"/>
    <property type="molecule type" value="Genomic_DNA"/>
</dbReference>
<keyword evidence="3" id="KW-0285">Flavoprotein</keyword>